<organism evidence="1 2">
    <name type="scientific">Marchantia polymorpha</name>
    <name type="common">Common liverwort</name>
    <name type="synonym">Marchantia aquatica</name>
    <dbReference type="NCBI Taxonomy" id="3197"/>
    <lineage>
        <taxon>Eukaryota</taxon>
        <taxon>Viridiplantae</taxon>
        <taxon>Streptophyta</taxon>
        <taxon>Embryophyta</taxon>
        <taxon>Marchantiophyta</taxon>
        <taxon>Marchantiopsida</taxon>
        <taxon>Marchantiidae</taxon>
        <taxon>Marchantiales</taxon>
        <taxon>Marchantiaceae</taxon>
        <taxon>Marchantia</taxon>
    </lineage>
</organism>
<accession>A0A2R6XSV7</accession>
<proteinExistence type="predicted"/>
<dbReference type="Proteomes" id="UP000244005">
    <property type="component" value="Unassembled WGS sequence"/>
</dbReference>
<dbReference type="EMBL" id="KZ772675">
    <property type="protein sequence ID" value="PTQ49182.1"/>
    <property type="molecule type" value="Genomic_DNA"/>
</dbReference>
<dbReference type="AlphaFoldDB" id="A0A2R6XSV7"/>
<evidence type="ECO:0000313" key="2">
    <source>
        <dbReference type="Proteomes" id="UP000244005"/>
    </source>
</evidence>
<name>A0A2R6XSV7_MARPO</name>
<sequence>MTGARWRTSFNVLRFLHSLRSFCPNLPSPSPPTRTQLGRASETLGPQFRDSLPLSHSPIISPTISISLSKCLETNPSVTRMCSIYLARRLLLGTFLKSHPREMRSEQLDRQKDHPSFHVLFGSASTHGRAGASKLPNEKINERLTKHFSPCADFSSTPPPPAAPRPSSSSTLFGVRTLWENLKHPRPRMRHFGVLPHPPYPPPVSGWSSSHGNPPKTKSQWLQIAYLLFIWSMSRYDLMGSSS</sequence>
<keyword evidence="2" id="KW-1185">Reference proteome</keyword>
<reference evidence="2" key="1">
    <citation type="journal article" date="2017" name="Cell">
        <title>Insights into land plant evolution garnered from the Marchantia polymorpha genome.</title>
        <authorList>
            <person name="Bowman J.L."/>
            <person name="Kohchi T."/>
            <person name="Yamato K.T."/>
            <person name="Jenkins J."/>
            <person name="Shu S."/>
            <person name="Ishizaki K."/>
            <person name="Yamaoka S."/>
            <person name="Nishihama R."/>
            <person name="Nakamura Y."/>
            <person name="Berger F."/>
            <person name="Adam C."/>
            <person name="Aki S.S."/>
            <person name="Althoff F."/>
            <person name="Araki T."/>
            <person name="Arteaga-Vazquez M.A."/>
            <person name="Balasubrmanian S."/>
            <person name="Barry K."/>
            <person name="Bauer D."/>
            <person name="Boehm C.R."/>
            <person name="Briginshaw L."/>
            <person name="Caballero-Perez J."/>
            <person name="Catarino B."/>
            <person name="Chen F."/>
            <person name="Chiyoda S."/>
            <person name="Chovatia M."/>
            <person name="Davies K.M."/>
            <person name="Delmans M."/>
            <person name="Demura T."/>
            <person name="Dierschke T."/>
            <person name="Dolan L."/>
            <person name="Dorantes-Acosta A.E."/>
            <person name="Eklund D.M."/>
            <person name="Florent S.N."/>
            <person name="Flores-Sandoval E."/>
            <person name="Fujiyama A."/>
            <person name="Fukuzawa H."/>
            <person name="Galik B."/>
            <person name="Grimanelli D."/>
            <person name="Grimwood J."/>
            <person name="Grossniklaus U."/>
            <person name="Hamada T."/>
            <person name="Haseloff J."/>
            <person name="Hetherington A.J."/>
            <person name="Higo A."/>
            <person name="Hirakawa Y."/>
            <person name="Hundley H.N."/>
            <person name="Ikeda Y."/>
            <person name="Inoue K."/>
            <person name="Inoue S.I."/>
            <person name="Ishida S."/>
            <person name="Jia Q."/>
            <person name="Kakita M."/>
            <person name="Kanazawa T."/>
            <person name="Kawai Y."/>
            <person name="Kawashima T."/>
            <person name="Kennedy M."/>
            <person name="Kinose K."/>
            <person name="Kinoshita T."/>
            <person name="Kohara Y."/>
            <person name="Koide E."/>
            <person name="Komatsu K."/>
            <person name="Kopischke S."/>
            <person name="Kubo M."/>
            <person name="Kyozuka J."/>
            <person name="Lagercrantz U."/>
            <person name="Lin S.S."/>
            <person name="Lindquist E."/>
            <person name="Lipzen A.M."/>
            <person name="Lu C.W."/>
            <person name="De Luna E."/>
            <person name="Martienssen R.A."/>
            <person name="Minamino N."/>
            <person name="Mizutani M."/>
            <person name="Mizutani M."/>
            <person name="Mochizuki N."/>
            <person name="Monte I."/>
            <person name="Mosher R."/>
            <person name="Nagasaki H."/>
            <person name="Nakagami H."/>
            <person name="Naramoto S."/>
            <person name="Nishitani K."/>
            <person name="Ohtani M."/>
            <person name="Okamoto T."/>
            <person name="Okumura M."/>
            <person name="Phillips J."/>
            <person name="Pollak B."/>
            <person name="Reinders A."/>
            <person name="Rovekamp M."/>
            <person name="Sano R."/>
            <person name="Sawa S."/>
            <person name="Schmid M.W."/>
            <person name="Shirakawa M."/>
            <person name="Solano R."/>
            <person name="Spunde A."/>
            <person name="Suetsugu N."/>
            <person name="Sugano S."/>
            <person name="Sugiyama A."/>
            <person name="Sun R."/>
            <person name="Suzuki Y."/>
            <person name="Takenaka M."/>
            <person name="Takezawa D."/>
            <person name="Tomogane H."/>
            <person name="Tsuzuki M."/>
            <person name="Ueda T."/>
            <person name="Umeda M."/>
            <person name="Ward J.M."/>
            <person name="Watanabe Y."/>
            <person name="Yazaki K."/>
            <person name="Yokoyama R."/>
            <person name="Yoshitake Y."/>
            <person name="Yotsui I."/>
            <person name="Zachgo S."/>
            <person name="Schmutz J."/>
        </authorList>
    </citation>
    <scope>NUCLEOTIDE SEQUENCE [LARGE SCALE GENOMIC DNA]</scope>
    <source>
        <strain evidence="2">Tak-1</strain>
    </source>
</reference>
<dbReference type="Gramene" id="Mp7g10660.1">
    <property type="protein sequence ID" value="Mp7g10660.1.cds1"/>
    <property type="gene ID" value="Mp7g10660"/>
</dbReference>
<gene>
    <name evidence="1" type="ORF">MARPO_0003s0081</name>
</gene>
<evidence type="ECO:0000313" key="1">
    <source>
        <dbReference type="EMBL" id="PTQ49182.1"/>
    </source>
</evidence>
<protein>
    <submittedName>
        <fullName evidence="1">Uncharacterized protein</fullName>
    </submittedName>
</protein>